<dbReference type="InterPro" id="IPR012337">
    <property type="entry name" value="RNaseH-like_sf"/>
</dbReference>
<accession>A0A5B6W900</accession>
<dbReference type="AlphaFoldDB" id="A0A5B6W900"/>
<dbReference type="SUPFAM" id="SSF53098">
    <property type="entry name" value="Ribonuclease H-like"/>
    <property type="match status" value="1"/>
</dbReference>
<feature type="compositionally biased region" description="Basic and acidic residues" evidence="1">
    <location>
        <begin position="355"/>
        <end position="377"/>
    </location>
</feature>
<comment type="caution">
    <text evidence="3">The sequence shown here is derived from an EMBL/GenBank/DDBJ whole genome shotgun (WGS) entry which is preliminary data.</text>
</comment>
<dbReference type="PANTHER" id="PTHR46148">
    <property type="entry name" value="CHROMO DOMAIN-CONTAINING PROTEIN"/>
    <property type="match status" value="1"/>
</dbReference>
<proteinExistence type="predicted"/>
<evidence type="ECO:0000259" key="2">
    <source>
        <dbReference type="Pfam" id="PF17921"/>
    </source>
</evidence>
<reference evidence="4" key="1">
    <citation type="journal article" date="2019" name="Plant Biotechnol. J.">
        <title>Genome sequencing of the Australian wild diploid species Gossypium australe highlights disease resistance and delayed gland morphogenesis.</title>
        <authorList>
            <person name="Cai Y."/>
            <person name="Cai X."/>
            <person name="Wang Q."/>
            <person name="Wang P."/>
            <person name="Zhang Y."/>
            <person name="Cai C."/>
            <person name="Xu Y."/>
            <person name="Wang K."/>
            <person name="Zhou Z."/>
            <person name="Wang C."/>
            <person name="Geng S."/>
            <person name="Li B."/>
            <person name="Dong Q."/>
            <person name="Hou Y."/>
            <person name="Wang H."/>
            <person name="Ai P."/>
            <person name="Liu Z."/>
            <person name="Yi F."/>
            <person name="Sun M."/>
            <person name="An G."/>
            <person name="Cheng J."/>
            <person name="Zhang Y."/>
            <person name="Shi Q."/>
            <person name="Xie Y."/>
            <person name="Shi X."/>
            <person name="Chang Y."/>
            <person name="Huang F."/>
            <person name="Chen Y."/>
            <person name="Hong S."/>
            <person name="Mi L."/>
            <person name="Sun Q."/>
            <person name="Zhang L."/>
            <person name="Zhou B."/>
            <person name="Peng R."/>
            <person name="Zhang X."/>
            <person name="Liu F."/>
        </authorList>
    </citation>
    <scope>NUCLEOTIDE SEQUENCE [LARGE SCALE GENOMIC DNA]</scope>
    <source>
        <strain evidence="4">cv. PA1801</strain>
    </source>
</reference>
<dbReference type="PANTHER" id="PTHR46148:SF44">
    <property type="entry name" value="GAG-POL POLYPROTEIN"/>
    <property type="match status" value="1"/>
</dbReference>
<name>A0A5B6W900_9ROSI</name>
<feature type="domain" description="Integrase zinc-binding" evidence="2">
    <location>
        <begin position="41"/>
        <end position="98"/>
    </location>
</feature>
<evidence type="ECO:0000313" key="3">
    <source>
        <dbReference type="EMBL" id="KAA3477608.1"/>
    </source>
</evidence>
<dbReference type="Gene3D" id="3.30.420.10">
    <property type="entry name" value="Ribonuclease H-like superfamily/Ribonuclease H"/>
    <property type="match status" value="1"/>
</dbReference>
<dbReference type="EMBL" id="SMMG02000004">
    <property type="protein sequence ID" value="KAA3477608.1"/>
    <property type="molecule type" value="Genomic_DNA"/>
</dbReference>
<evidence type="ECO:0000256" key="1">
    <source>
        <dbReference type="SAM" id="MobiDB-lite"/>
    </source>
</evidence>
<dbReference type="InterPro" id="IPR036397">
    <property type="entry name" value="RNaseH_sf"/>
</dbReference>
<feature type="region of interest" description="Disordered" evidence="1">
    <location>
        <begin position="355"/>
        <end position="385"/>
    </location>
</feature>
<organism evidence="3 4">
    <name type="scientific">Gossypium australe</name>
    <dbReference type="NCBI Taxonomy" id="47621"/>
    <lineage>
        <taxon>Eukaryota</taxon>
        <taxon>Viridiplantae</taxon>
        <taxon>Streptophyta</taxon>
        <taxon>Embryophyta</taxon>
        <taxon>Tracheophyta</taxon>
        <taxon>Spermatophyta</taxon>
        <taxon>Magnoliopsida</taxon>
        <taxon>eudicotyledons</taxon>
        <taxon>Gunneridae</taxon>
        <taxon>Pentapetalae</taxon>
        <taxon>rosids</taxon>
        <taxon>malvids</taxon>
        <taxon>Malvales</taxon>
        <taxon>Malvaceae</taxon>
        <taxon>Malvoideae</taxon>
        <taxon>Gossypium</taxon>
    </lineage>
</organism>
<dbReference type="OrthoDB" id="2982712at2759"/>
<evidence type="ECO:0000313" key="4">
    <source>
        <dbReference type="Proteomes" id="UP000325315"/>
    </source>
</evidence>
<dbReference type="InterPro" id="IPR041588">
    <property type="entry name" value="Integrase_H2C2"/>
</dbReference>
<dbReference type="GO" id="GO:0003676">
    <property type="term" value="F:nucleic acid binding"/>
    <property type="evidence" value="ECO:0007669"/>
    <property type="project" value="InterPro"/>
</dbReference>
<keyword evidence="4" id="KW-1185">Reference proteome</keyword>
<gene>
    <name evidence="3" type="ORF">EPI10_011487</name>
</gene>
<dbReference type="Proteomes" id="UP000325315">
    <property type="component" value="Unassembled WGS sequence"/>
</dbReference>
<sequence length="492" mass="57803">MNDDSLVSHFRQVEDSRTFDFGLNNDEILCFRGQICVLNDVELRHSILLEAHCNPYTMHPDRNKMYRDLRELYWWPGLKRDVFAFVFHCITCQKVKARHQLASVIVDQLTKSAHFLPVRTDYSLRKLAKLYVYDILELPLELVWIHDVLHVSMLKRYQSDLSHVVHVEEIEVRQDLTFEKEPVQILDQDEKVLRRKIVPLVKVLWWNHGTKKTTWNELAGSMVTLLYFPRFCVRVPACVRGIGFTLITFTSESHQLVCDILNVTYSHYVVCRMDGYLIPFLECRVGRRWCVADRGRKSAFCIYLYLAFRPKQCVTSQREEALRLDEQLTSRQEESFRPDEAILLCHDIKRDVGNNEKDKQKAEVVDASVVKDRDNQHRNSKNQDAQRNNLDSVRCQFNDYCKWEGRERHRTVVGTPQHSGVVERMNRTLLEKARCMLSNAGLRKEFWAEAVNLASYLLGNARSNGRNVHLSGLLCRYKRFQTVVSRNQQNYC</sequence>
<dbReference type="Pfam" id="PF17921">
    <property type="entry name" value="Integrase_H2C2"/>
    <property type="match status" value="1"/>
</dbReference>
<protein>
    <submittedName>
        <fullName evidence="3">Integrase</fullName>
    </submittedName>
</protein>
<dbReference type="Gene3D" id="1.10.340.70">
    <property type="match status" value="1"/>
</dbReference>